<dbReference type="GO" id="GO:0032008">
    <property type="term" value="P:positive regulation of TOR signaling"/>
    <property type="evidence" value="ECO:0007669"/>
    <property type="project" value="InterPro"/>
</dbReference>
<evidence type="ECO:0000256" key="5">
    <source>
        <dbReference type="ARBA" id="ARBA00023288"/>
    </source>
</evidence>
<evidence type="ECO:0000256" key="1">
    <source>
        <dbReference type="ARBA" id="ARBA00004308"/>
    </source>
</evidence>
<dbReference type="GeneID" id="28844018"/>
<reference evidence="7 8" key="1">
    <citation type="submission" date="2016-03" db="EMBL/GenBank/DDBJ databases">
        <title>Comparative genomics of Pseudogymnoascus destructans, the fungus causing white-nose syndrome of bats.</title>
        <authorList>
            <person name="Palmer J.M."/>
            <person name="Drees K.P."/>
            <person name="Foster J.T."/>
            <person name="Lindner D.L."/>
        </authorList>
    </citation>
    <scope>NUCLEOTIDE SEQUENCE [LARGE SCALE GENOMIC DNA]</scope>
    <source>
        <strain evidence="7 8">UAMH 10579</strain>
    </source>
</reference>
<evidence type="ECO:0000256" key="3">
    <source>
        <dbReference type="ARBA" id="ARBA00023136"/>
    </source>
</evidence>
<dbReference type="Pfam" id="PF15454">
    <property type="entry name" value="LAMTOR"/>
    <property type="match status" value="1"/>
</dbReference>
<dbReference type="GO" id="GO:0071986">
    <property type="term" value="C:Ragulator complex"/>
    <property type="evidence" value="ECO:0007669"/>
    <property type="project" value="InterPro"/>
</dbReference>
<keyword evidence="4" id="KW-0564">Palmitate</keyword>
<reference evidence="8" key="2">
    <citation type="journal article" date="2018" name="Nat. Commun.">
        <title>Extreme sensitivity to ultraviolet light in the fungal pathogen causing white-nose syndrome of bats.</title>
        <authorList>
            <person name="Palmer J.M."/>
            <person name="Drees K.P."/>
            <person name="Foster J.T."/>
            <person name="Lindner D.L."/>
        </authorList>
    </citation>
    <scope>NUCLEOTIDE SEQUENCE [LARGE SCALE GENOMIC DNA]</scope>
    <source>
        <strain evidence="8">UAMH 10579</strain>
    </source>
</reference>
<dbReference type="GO" id="GO:0031902">
    <property type="term" value="C:late endosome membrane"/>
    <property type="evidence" value="ECO:0007669"/>
    <property type="project" value="InterPro"/>
</dbReference>
<organism evidence="7 8">
    <name type="scientific">Pseudogymnoascus verrucosus</name>
    <dbReference type="NCBI Taxonomy" id="342668"/>
    <lineage>
        <taxon>Eukaryota</taxon>
        <taxon>Fungi</taxon>
        <taxon>Dikarya</taxon>
        <taxon>Ascomycota</taxon>
        <taxon>Pezizomycotina</taxon>
        <taxon>Leotiomycetes</taxon>
        <taxon>Thelebolales</taxon>
        <taxon>Thelebolaceae</taxon>
        <taxon>Pseudogymnoascus</taxon>
    </lineage>
</organism>
<accession>A0A1B8G6A2</accession>
<dbReference type="RefSeq" id="XP_018125098.1">
    <property type="nucleotide sequence ID" value="XM_018280025.1"/>
</dbReference>
<dbReference type="GO" id="GO:0043410">
    <property type="term" value="P:positive regulation of MAPK cascade"/>
    <property type="evidence" value="ECO:0007669"/>
    <property type="project" value="InterPro"/>
</dbReference>
<dbReference type="EMBL" id="KV460297">
    <property type="protein sequence ID" value="OBT91365.1"/>
    <property type="molecule type" value="Genomic_DNA"/>
</dbReference>
<dbReference type="Proteomes" id="UP000091956">
    <property type="component" value="Unassembled WGS sequence"/>
</dbReference>
<evidence type="ECO:0008006" key="9">
    <source>
        <dbReference type="Google" id="ProtNLM"/>
    </source>
</evidence>
<sequence>MGICSSCLGRDRGSEEDDTSRLIFDDPLANNYGSFTDQNVVTTQADPQDVQRESEALQNIVAETSNHLVDIFAMAPQNQQRPPATTYASQAARFVTYNDLLGKPPMDDPYVDTSRPPTADGKDADWLSDDEDDELSGKSLGITKPDVGPLLGGFADM</sequence>
<evidence type="ECO:0000313" key="8">
    <source>
        <dbReference type="Proteomes" id="UP000091956"/>
    </source>
</evidence>
<dbReference type="SMART" id="SM01262">
    <property type="entry name" value="LAMTOR"/>
    <property type="match status" value="1"/>
</dbReference>
<dbReference type="InterPro" id="IPR028209">
    <property type="entry name" value="LAMTOR1/MEH1"/>
</dbReference>
<dbReference type="GO" id="GO:0001919">
    <property type="term" value="P:regulation of receptor recycling"/>
    <property type="evidence" value="ECO:0007669"/>
    <property type="project" value="InterPro"/>
</dbReference>
<evidence type="ECO:0000256" key="6">
    <source>
        <dbReference type="SAM" id="MobiDB-lite"/>
    </source>
</evidence>
<dbReference type="GO" id="GO:0016197">
    <property type="term" value="P:endosomal transport"/>
    <property type="evidence" value="ECO:0007669"/>
    <property type="project" value="InterPro"/>
</dbReference>
<keyword evidence="8" id="KW-1185">Reference proteome</keyword>
<keyword evidence="3" id="KW-0472">Membrane</keyword>
<keyword evidence="5" id="KW-0449">Lipoprotein</keyword>
<name>A0A1B8G6A2_9PEZI</name>
<dbReference type="GO" id="GO:0045121">
    <property type="term" value="C:membrane raft"/>
    <property type="evidence" value="ECO:0007669"/>
    <property type="project" value="InterPro"/>
</dbReference>
<keyword evidence="2" id="KW-0519">Myristate</keyword>
<protein>
    <recommendedName>
        <fullName evidence="9">Late endosomal/lysosomal adaptor and MAPK and MTOR activator 1</fullName>
    </recommendedName>
</protein>
<proteinExistence type="predicted"/>
<evidence type="ECO:0000256" key="4">
    <source>
        <dbReference type="ARBA" id="ARBA00023139"/>
    </source>
</evidence>
<evidence type="ECO:0000313" key="7">
    <source>
        <dbReference type="EMBL" id="OBT91365.1"/>
    </source>
</evidence>
<dbReference type="GO" id="GO:0071230">
    <property type="term" value="P:cellular response to amino acid stimulus"/>
    <property type="evidence" value="ECO:0007669"/>
    <property type="project" value="InterPro"/>
</dbReference>
<dbReference type="AlphaFoldDB" id="A0A1B8G6A2"/>
<comment type="subcellular location">
    <subcellularLocation>
        <location evidence="1">Endomembrane system</location>
    </subcellularLocation>
</comment>
<evidence type="ECO:0000256" key="2">
    <source>
        <dbReference type="ARBA" id="ARBA00022707"/>
    </source>
</evidence>
<feature type="region of interest" description="Disordered" evidence="6">
    <location>
        <begin position="102"/>
        <end position="144"/>
    </location>
</feature>
<gene>
    <name evidence="7" type="ORF">VE01_10632</name>
</gene>
<dbReference type="OrthoDB" id="5299893at2759"/>